<dbReference type="Proteomes" id="UP001604282">
    <property type="component" value="Unassembled WGS sequence"/>
</dbReference>
<evidence type="ECO:0000313" key="4">
    <source>
        <dbReference type="Proteomes" id="UP001604282"/>
    </source>
</evidence>
<organism evidence="3 4">
    <name type="scientific">Streptomyces omiyaensis</name>
    <dbReference type="NCBI Taxonomy" id="68247"/>
    <lineage>
        <taxon>Bacteria</taxon>
        <taxon>Bacillati</taxon>
        <taxon>Actinomycetota</taxon>
        <taxon>Actinomycetes</taxon>
        <taxon>Kitasatosporales</taxon>
        <taxon>Streptomycetaceae</taxon>
        <taxon>Streptomyces</taxon>
    </lineage>
</organism>
<feature type="compositionally biased region" description="Low complexity" evidence="1">
    <location>
        <begin position="226"/>
        <end position="241"/>
    </location>
</feature>
<comment type="caution">
    <text evidence="3">The sequence shown here is derived from an EMBL/GenBank/DDBJ whole genome shotgun (WGS) entry which is preliminary data.</text>
</comment>
<feature type="domain" description="ParB-like N-terminal" evidence="2">
    <location>
        <begin position="16"/>
        <end position="100"/>
    </location>
</feature>
<dbReference type="InterPro" id="IPR003115">
    <property type="entry name" value="ParB_N"/>
</dbReference>
<dbReference type="RefSeq" id="WP_392884483.1">
    <property type="nucleotide sequence ID" value="NZ_JBICZW010000024.1"/>
</dbReference>
<reference evidence="3 4" key="1">
    <citation type="submission" date="2024-10" db="EMBL/GenBank/DDBJ databases">
        <title>The Natural Products Discovery Center: Release of the First 8490 Sequenced Strains for Exploring Actinobacteria Biosynthetic Diversity.</title>
        <authorList>
            <person name="Kalkreuter E."/>
            <person name="Kautsar S.A."/>
            <person name="Yang D."/>
            <person name="Bader C.D."/>
            <person name="Teijaro C.N."/>
            <person name="Fluegel L."/>
            <person name="Davis C.M."/>
            <person name="Simpson J.R."/>
            <person name="Lauterbach L."/>
            <person name="Steele A.D."/>
            <person name="Gui C."/>
            <person name="Meng S."/>
            <person name="Li G."/>
            <person name="Viehrig K."/>
            <person name="Ye F."/>
            <person name="Su P."/>
            <person name="Kiefer A.F."/>
            <person name="Nichols A."/>
            <person name="Cepeda A.J."/>
            <person name="Yan W."/>
            <person name="Fan B."/>
            <person name="Jiang Y."/>
            <person name="Adhikari A."/>
            <person name="Zheng C.-J."/>
            <person name="Schuster L."/>
            <person name="Cowan T.M."/>
            <person name="Smanski M.J."/>
            <person name="Chevrette M.G."/>
            <person name="De Carvalho L.P.S."/>
            <person name="Shen B."/>
        </authorList>
    </citation>
    <scope>NUCLEOTIDE SEQUENCE [LARGE SCALE GENOMIC DNA]</scope>
    <source>
        <strain evidence="3 4">NPDC048229</strain>
    </source>
</reference>
<sequence length="368" mass="39764">MDRDERTLTLPARFTHRLPIEALLPADSPRLNGLDEEHVRRLAGIYASLPPVLVHRTTLRVVDGMHRVAAAAHQGLTSVEVQYFDGADEEAFLRSVTANITHGLPLSVADRKAAAERILRSRPHLSDRSVASCTGLDAKTVAAIRPRSTADNPRSNIRIGADGRAHPLDRTAERLRAAELMTRRPDLPLRAIVKETGLSLGTAHDVRRRLLRGEAPVPEGRRTAAARRAAAALTAPAASDPPARRPRAGHSPAPAPAAAATGLAPAPGTGGSRGSMELLRRLAGDPSLRHSESGRHFLRWLHTHVMVDEAWRRQAAAVPPHCTDTVAELALQCSQVWKRFAEDLARRRLTDAAPDPSRHAASASRQGA</sequence>
<proteinExistence type="predicted"/>
<dbReference type="EMBL" id="JBICZW010000024">
    <property type="protein sequence ID" value="MFG3192904.1"/>
    <property type="molecule type" value="Genomic_DNA"/>
</dbReference>
<dbReference type="Gene3D" id="3.90.1530.10">
    <property type="entry name" value="Conserved hypothetical protein from pyrococcus furiosus pfu- 392566-001, ParB domain"/>
    <property type="match status" value="1"/>
</dbReference>
<feature type="compositionally biased region" description="Low complexity" evidence="1">
    <location>
        <begin position="249"/>
        <end position="267"/>
    </location>
</feature>
<dbReference type="SMART" id="SM00470">
    <property type="entry name" value="ParB"/>
    <property type="match status" value="1"/>
</dbReference>
<evidence type="ECO:0000313" key="3">
    <source>
        <dbReference type="EMBL" id="MFG3192904.1"/>
    </source>
</evidence>
<dbReference type="SUPFAM" id="SSF110849">
    <property type="entry name" value="ParB/Sulfiredoxin"/>
    <property type="match status" value="1"/>
</dbReference>
<evidence type="ECO:0000259" key="2">
    <source>
        <dbReference type="SMART" id="SM00470"/>
    </source>
</evidence>
<dbReference type="InterPro" id="IPR036086">
    <property type="entry name" value="ParB/Sulfiredoxin_sf"/>
</dbReference>
<protein>
    <submittedName>
        <fullName evidence="3">ParB/RepB/Spo0J family partition protein</fullName>
    </submittedName>
</protein>
<name>A0ABW7BZG4_9ACTN</name>
<keyword evidence="4" id="KW-1185">Reference proteome</keyword>
<accession>A0ABW7BZG4</accession>
<evidence type="ECO:0000256" key="1">
    <source>
        <dbReference type="SAM" id="MobiDB-lite"/>
    </source>
</evidence>
<gene>
    <name evidence="3" type="ORF">ACGFYS_28640</name>
</gene>
<feature type="region of interest" description="Disordered" evidence="1">
    <location>
        <begin position="213"/>
        <end position="274"/>
    </location>
</feature>